<evidence type="ECO:0000259" key="4">
    <source>
        <dbReference type="SMART" id="SM00198"/>
    </source>
</evidence>
<feature type="compositionally biased region" description="Pro residues" evidence="1">
    <location>
        <begin position="267"/>
        <end position="283"/>
    </location>
</feature>
<dbReference type="Gene3D" id="3.40.33.10">
    <property type="entry name" value="CAP"/>
    <property type="match status" value="1"/>
</dbReference>
<dbReference type="VEuPathDB" id="VectorBase:RSAN_027347"/>
<dbReference type="Proteomes" id="UP000821837">
    <property type="component" value="Unassembled WGS sequence"/>
</dbReference>
<dbReference type="PANTHER" id="PTHR10334">
    <property type="entry name" value="CYSTEINE-RICH SECRETORY PROTEIN-RELATED"/>
    <property type="match status" value="1"/>
</dbReference>
<feature type="signal peptide" evidence="3">
    <location>
        <begin position="1"/>
        <end position="24"/>
    </location>
</feature>
<dbReference type="EMBL" id="JABSTV010001250">
    <property type="protein sequence ID" value="KAH7955506.1"/>
    <property type="molecule type" value="Genomic_DNA"/>
</dbReference>
<dbReference type="InterPro" id="IPR002413">
    <property type="entry name" value="V5_allergen-like"/>
</dbReference>
<dbReference type="InterPro" id="IPR001283">
    <property type="entry name" value="CRISP-related"/>
</dbReference>
<dbReference type="PRINTS" id="PR00837">
    <property type="entry name" value="V5TPXLIKE"/>
</dbReference>
<name>A0A9D4SVY8_RHISA</name>
<dbReference type="CDD" id="cd05380">
    <property type="entry name" value="CAP_euk"/>
    <property type="match status" value="1"/>
</dbReference>
<dbReference type="GO" id="GO:0005576">
    <property type="term" value="C:extracellular region"/>
    <property type="evidence" value="ECO:0007669"/>
    <property type="project" value="InterPro"/>
</dbReference>
<keyword evidence="2" id="KW-0472">Membrane</keyword>
<dbReference type="InterPro" id="IPR014044">
    <property type="entry name" value="CAP_dom"/>
</dbReference>
<evidence type="ECO:0000256" key="2">
    <source>
        <dbReference type="SAM" id="Phobius"/>
    </source>
</evidence>
<dbReference type="OrthoDB" id="414826at2759"/>
<reference evidence="5" key="1">
    <citation type="journal article" date="2020" name="Cell">
        <title>Large-Scale Comparative Analyses of Tick Genomes Elucidate Their Genetic Diversity and Vector Capacities.</title>
        <authorList>
            <consortium name="Tick Genome and Microbiome Consortium (TIGMIC)"/>
            <person name="Jia N."/>
            <person name="Wang J."/>
            <person name="Shi W."/>
            <person name="Du L."/>
            <person name="Sun Y."/>
            <person name="Zhan W."/>
            <person name="Jiang J.F."/>
            <person name="Wang Q."/>
            <person name="Zhang B."/>
            <person name="Ji P."/>
            <person name="Bell-Sakyi L."/>
            <person name="Cui X.M."/>
            <person name="Yuan T.T."/>
            <person name="Jiang B.G."/>
            <person name="Yang W.F."/>
            <person name="Lam T.T."/>
            <person name="Chang Q.C."/>
            <person name="Ding S.J."/>
            <person name="Wang X.J."/>
            <person name="Zhu J.G."/>
            <person name="Ruan X.D."/>
            <person name="Zhao L."/>
            <person name="Wei J.T."/>
            <person name="Ye R.Z."/>
            <person name="Que T.C."/>
            <person name="Du C.H."/>
            <person name="Zhou Y.H."/>
            <person name="Cheng J.X."/>
            <person name="Dai P.F."/>
            <person name="Guo W.B."/>
            <person name="Han X.H."/>
            <person name="Huang E.J."/>
            <person name="Li L.F."/>
            <person name="Wei W."/>
            <person name="Gao Y.C."/>
            <person name="Liu J.Z."/>
            <person name="Shao H.Z."/>
            <person name="Wang X."/>
            <person name="Wang C.C."/>
            <person name="Yang T.C."/>
            <person name="Huo Q.B."/>
            <person name="Li W."/>
            <person name="Chen H.Y."/>
            <person name="Chen S.E."/>
            <person name="Zhou L.G."/>
            <person name="Ni X.B."/>
            <person name="Tian J.H."/>
            <person name="Sheng Y."/>
            <person name="Liu T."/>
            <person name="Pan Y.S."/>
            <person name="Xia L.Y."/>
            <person name="Li J."/>
            <person name="Zhao F."/>
            <person name="Cao W.C."/>
        </authorList>
    </citation>
    <scope>NUCLEOTIDE SEQUENCE</scope>
    <source>
        <strain evidence="5">Rsan-2018</strain>
    </source>
</reference>
<dbReference type="SMART" id="SM00198">
    <property type="entry name" value="SCP"/>
    <property type="match status" value="1"/>
</dbReference>
<evidence type="ECO:0000313" key="5">
    <source>
        <dbReference type="EMBL" id="KAH7955506.1"/>
    </source>
</evidence>
<organism evidence="5 6">
    <name type="scientific">Rhipicephalus sanguineus</name>
    <name type="common">Brown dog tick</name>
    <name type="synonym">Ixodes sanguineus</name>
    <dbReference type="NCBI Taxonomy" id="34632"/>
    <lineage>
        <taxon>Eukaryota</taxon>
        <taxon>Metazoa</taxon>
        <taxon>Ecdysozoa</taxon>
        <taxon>Arthropoda</taxon>
        <taxon>Chelicerata</taxon>
        <taxon>Arachnida</taxon>
        <taxon>Acari</taxon>
        <taxon>Parasitiformes</taxon>
        <taxon>Ixodida</taxon>
        <taxon>Ixodoidea</taxon>
        <taxon>Ixodidae</taxon>
        <taxon>Rhipicephalinae</taxon>
        <taxon>Rhipicephalus</taxon>
        <taxon>Rhipicephalus</taxon>
    </lineage>
</organism>
<dbReference type="PRINTS" id="PR00838">
    <property type="entry name" value="V5ALLERGEN"/>
</dbReference>
<evidence type="ECO:0000256" key="1">
    <source>
        <dbReference type="SAM" id="MobiDB-lite"/>
    </source>
</evidence>
<feature type="transmembrane region" description="Helical" evidence="2">
    <location>
        <begin position="295"/>
        <end position="318"/>
    </location>
</feature>
<keyword evidence="6" id="KW-1185">Reference proteome</keyword>
<feature type="domain" description="SCP" evidence="4">
    <location>
        <begin position="57"/>
        <end position="227"/>
    </location>
</feature>
<dbReference type="InterPro" id="IPR018244">
    <property type="entry name" value="Allrgn_V5/Tpx1_CS"/>
</dbReference>
<dbReference type="InterPro" id="IPR035940">
    <property type="entry name" value="CAP_sf"/>
</dbReference>
<dbReference type="PROSITE" id="PS01009">
    <property type="entry name" value="CRISP_1"/>
    <property type="match status" value="1"/>
</dbReference>
<feature type="chain" id="PRO_5038342710" description="SCP domain-containing protein" evidence="3">
    <location>
        <begin position="25"/>
        <end position="338"/>
    </location>
</feature>
<dbReference type="OMA" id="IGCGYVY"/>
<dbReference type="SUPFAM" id="SSF55797">
    <property type="entry name" value="PR-1-like"/>
    <property type="match status" value="1"/>
</dbReference>
<reference evidence="5" key="2">
    <citation type="submission" date="2021-09" db="EMBL/GenBank/DDBJ databases">
        <authorList>
            <person name="Jia N."/>
            <person name="Wang J."/>
            <person name="Shi W."/>
            <person name="Du L."/>
            <person name="Sun Y."/>
            <person name="Zhan W."/>
            <person name="Jiang J."/>
            <person name="Wang Q."/>
            <person name="Zhang B."/>
            <person name="Ji P."/>
            <person name="Sakyi L.B."/>
            <person name="Cui X."/>
            <person name="Yuan T."/>
            <person name="Jiang B."/>
            <person name="Yang W."/>
            <person name="Lam T.T.-Y."/>
            <person name="Chang Q."/>
            <person name="Ding S."/>
            <person name="Wang X."/>
            <person name="Zhu J."/>
            <person name="Ruan X."/>
            <person name="Zhao L."/>
            <person name="Wei J."/>
            <person name="Que T."/>
            <person name="Du C."/>
            <person name="Cheng J."/>
            <person name="Dai P."/>
            <person name="Han X."/>
            <person name="Huang E."/>
            <person name="Gao Y."/>
            <person name="Liu J."/>
            <person name="Shao H."/>
            <person name="Ye R."/>
            <person name="Li L."/>
            <person name="Wei W."/>
            <person name="Wang X."/>
            <person name="Wang C."/>
            <person name="Huo Q."/>
            <person name="Li W."/>
            <person name="Guo W."/>
            <person name="Chen H."/>
            <person name="Chen S."/>
            <person name="Zhou L."/>
            <person name="Zhou L."/>
            <person name="Ni X."/>
            <person name="Tian J."/>
            <person name="Zhou Y."/>
            <person name="Sheng Y."/>
            <person name="Liu T."/>
            <person name="Pan Y."/>
            <person name="Xia L."/>
            <person name="Li J."/>
            <person name="Zhao F."/>
            <person name="Cao W."/>
        </authorList>
    </citation>
    <scope>NUCLEOTIDE SEQUENCE</scope>
    <source>
        <strain evidence="5">Rsan-2018</strain>
        <tissue evidence="5">Larvae</tissue>
    </source>
</reference>
<accession>A0A9D4SVY8</accession>
<sequence>MTATALGPLLLATTWTSLWSPTDAQCTPELRRKRPTHTLCKPPNPACTIYKGGVDGVQRALILSRHNEHRSQVAQGRLPGFSSATDMQELLWDDELALVAQAHADLCTPATGDLLKHDKHEDRFTSKFQNTGQNLAWDGQSYPVDGPNWTLAIDEWYTEYKYYPANYVRQFPGVGHTVKPTGHFTQVAWAKTRYIGCGYVYYVVPGARFPHMRKYTCNYGPSGNYRRRPVYEEGATCSACPPPTHCSQATGLCDGHGPAQKGGQDPLPIPGSENPPPDSPGMPPTLGTEMETPSWPYVTLGVTLVAVLALLTGIVLCWRTIARTDYLTGTSVAPTQTE</sequence>
<keyword evidence="3" id="KW-0732">Signal</keyword>
<evidence type="ECO:0000256" key="3">
    <source>
        <dbReference type="SAM" id="SignalP"/>
    </source>
</evidence>
<dbReference type="Pfam" id="PF00188">
    <property type="entry name" value="CAP"/>
    <property type="match status" value="1"/>
</dbReference>
<keyword evidence="2" id="KW-0812">Transmembrane</keyword>
<keyword evidence="2" id="KW-1133">Transmembrane helix</keyword>
<feature type="region of interest" description="Disordered" evidence="1">
    <location>
        <begin position="257"/>
        <end position="290"/>
    </location>
</feature>
<evidence type="ECO:0000313" key="6">
    <source>
        <dbReference type="Proteomes" id="UP000821837"/>
    </source>
</evidence>
<protein>
    <recommendedName>
        <fullName evidence="4">SCP domain-containing protein</fullName>
    </recommendedName>
</protein>
<proteinExistence type="predicted"/>
<comment type="caution">
    <text evidence="5">The sequence shown here is derived from an EMBL/GenBank/DDBJ whole genome shotgun (WGS) entry which is preliminary data.</text>
</comment>
<dbReference type="AlphaFoldDB" id="A0A9D4SVY8"/>
<gene>
    <name evidence="5" type="ORF">HPB52_001064</name>
</gene>